<evidence type="ECO:0000256" key="5">
    <source>
        <dbReference type="ARBA" id="ARBA00023163"/>
    </source>
</evidence>
<dbReference type="OrthoDB" id="9782655at2"/>
<dbReference type="PANTHER" id="PTHR44688:SF16">
    <property type="entry name" value="DNA-BINDING TRANSCRIPTIONAL ACTIVATOR DEVR_DOSR"/>
    <property type="match status" value="1"/>
</dbReference>
<feature type="domain" description="HTH luxR-type" evidence="7">
    <location>
        <begin position="137"/>
        <end position="202"/>
    </location>
</feature>
<dbReference type="CDD" id="cd06170">
    <property type="entry name" value="LuxR_C_like"/>
    <property type="match status" value="1"/>
</dbReference>
<dbReference type="SMART" id="SM00448">
    <property type="entry name" value="REC"/>
    <property type="match status" value="1"/>
</dbReference>
<evidence type="ECO:0000256" key="6">
    <source>
        <dbReference type="PROSITE-ProRule" id="PRU00169"/>
    </source>
</evidence>
<evidence type="ECO:0000259" key="8">
    <source>
        <dbReference type="PROSITE" id="PS50110"/>
    </source>
</evidence>
<dbReference type="Pfam" id="PF00072">
    <property type="entry name" value="Response_reg"/>
    <property type="match status" value="1"/>
</dbReference>
<evidence type="ECO:0000256" key="4">
    <source>
        <dbReference type="ARBA" id="ARBA00023125"/>
    </source>
</evidence>
<evidence type="ECO:0000313" key="10">
    <source>
        <dbReference type="Proteomes" id="UP000253324"/>
    </source>
</evidence>
<dbReference type="InterPro" id="IPR000792">
    <property type="entry name" value="Tscrpt_reg_LuxR_C"/>
</dbReference>
<proteinExistence type="predicted"/>
<dbReference type="GO" id="GO:0006355">
    <property type="term" value="P:regulation of DNA-templated transcription"/>
    <property type="evidence" value="ECO:0007669"/>
    <property type="project" value="InterPro"/>
</dbReference>
<dbReference type="RefSeq" id="WP_114430806.1">
    <property type="nucleotide sequence ID" value="NZ_QPJM01000008.1"/>
</dbReference>
<dbReference type="InterPro" id="IPR001789">
    <property type="entry name" value="Sig_transdc_resp-reg_receiver"/>
</dbReference>
<dbReference type="AlphaFoldDB" id="A0A368YTQ7"/>
<feature type="domain" description="Response regulatory" evidence="8">
    <location>
        <begin position="8"/>
        <end position="121"/>
    </location>
</feature>
<evidence type="ECO:0000256" key="2">
    <source>
        <dbReference type="ARBA" id="ARBA00023012"/>
    </source>
</evidence>
<name>A0A368YTQ7_9HYPH</name>
<dbReference type="FunFam" id="3.40.50.2300:FF:000018">
    <property type="entry name" value="DNA-binding transcriptional regulator NtrC"/>
    <property type="match status" value="1"/>
</dbReference>
<dbReference type="EMBL" id="QPJM01000008">
    <property type="protein sequence ID" value="RCW82337.1"/>
    <property type="molecule type" value="Genomic_DNA"/>
</dbReference>
<feature type="modified residue" description="4-aspartylphosphate" evidence="6">
    <location>
        <position position="57"/>
    </location>
</feature>
<reference evidence="9 10" key="1">
    <citation type="submission" date="2018-07" db="EMBL/GenBank/DDBJ databases">
        <title>Genomic Encyclopedia of Type Strains, Phase III (KMG-III): the genomes of soil and plant-associated and newly described type strains.</title>
        <authorList>
            <person name="Whitman W."/>
        </authorList>
    </citation>
    <scope>NUCLEOTIDE SEQUENCE [LARGE SCALE GENOMIC DNA]</scope>
    <source>
        <strain evidence="9 10">31-25a</strain>
    </source>
</reference>
<dbReference type="InterPro" id="IPR011006">
    <property type="entry name" value="CheY-like_superfamily"/>
</dbReference>
<dbReference type="CDD" id="cd17537">
    <property type="entry name" value="REC_FixJ"/>
    <property type="match status" value="1"/>
</dbReference>
<dbReference type="PANTHER" id="PTHR44688">
    <property type="entry name" value="DNA-BINDING TRANSCRIPTIONAL ACTIVATOR DEVR_DOSR"/>
    <property type="match status" value="1"/>
</dbReference>
<comment type="caution">
    <text evidence="9">The sequence shown here is derived from an EMBL/GenBank/DDBJ whole genome shotgun (WGS) entry which is preliminary data.</text>
</comment>
<dbReference type="PRINTS" id="PR00038">
    <property type="entry name" value="HTHLUXR"/>
</dbReference>
<keyword evidence="2" id="KW-0902">Two-component regulatory system</keyword>
<dbReference type="SMART" id="SM00421">
    <property type="entry name" value="HTH_LUXR"/>
    <property type="match status" value="1"/>
</dbReference>
<keyword evidence="1 6" id="KW-0597">Phosphoprotein</keyword>
<keyword evidence="5" id="KW-0804">Transcription</keyword>
<evidence type="ECO:0000313" key="9">
    <source>
        <dbReference type="EMBL" id="RCW82337.1"/>
    </source>
</evidence>
<dbReference type="Gene3D" id="1.10.10.10">
    <property type="entry name" value="Winged helix-like DNA-binding domain superfamily/Winged helix DNA-binding domain"/>
    <property type="match status" value="1"/>
</dbReference>
<evidence type="ECO:0000256" key="3">
    <source>
        <dbReference type="ARBA" id="ARBA00023015"/>
    </source>
</evidence>
<evidence type="ECO:0000259" key="7">
    <source>
        <dbReference type="PROSITE" id="PS50043"/>
    </source>
</evidence>
<organism evidence="9 10">
    <name type="scientific">Phyllobacterium bourgognense</name>
    <dbReference type="NCBI Taxonomy" id="314236"/>
    <lineage>
        <taxon>Bacteria</taxon>
        <taxon>Pseudomonadati</taxon>
        <taxon>Pseudomonadota</taxon>
        <taxon>Alphaproteobacteria</taxon>
        <taxon>Hyphomicrobiales</taxon>
        <taxon>Phyllobacteriaceae</taxon>
        <taxon>Phyllobacterium</taxon>
    </lineage>
</organism>
<evidence type="ECO:0000256" key="1">
    <source>
        <dbReference type="ARBA" id="ARBA00022553"/>
    </source>
</evidence>
<gene>
    <name evidence="9" type="ORF">C7476_108151</name>
</gene>
<keyword evidence="4" id="KW-0238">DNA-binding</keyword>
<dbReference type="SUPFAM" id="SSF52172">
    <property type="entry name" value="CheY-like"/>
    <property type="match status" value="1"/>
</dbReference>
<keyword evidence="3" id="KW-0805">Transcription regulation</keyword>
<dbReference type="GO" id="GO:0003677">
    <property type="term" value="F:DNA binding"/>
    <property type="evidence" value="ECO:0007669"/>
    <property type="project" value="UniProtKB-KW"/>
</dbReference>
<sequence length="212" mass="23679">MSHEDHKAVFVIDDDKRVRDGISELLESWGIDVKTFASAREYLDAPKAQGPSCLVLDVRLPDIGGFELQAQLASQPHPPIIFITGHGDIPMTVRAMKLGAVDFLPKPFKKHELRVAIEAALERDRDALRERSSLHELQNRLESLSTRERDVLPLVVSGLMNKQGAAKLGISEITFQIHRGNMMRKMQADSLADLVRIATKLSIPITHSRYGN</sequence>
<dbReference type="Pfam" id="PF00196">
    <property type="entry name" value="GerE"/>
    <property type="match status" value="1"/>
</dbReference>
<keyword evidence="10" id="KW-1185">Reference proteome</keyword>
<dbReference type="Proteomes" id="UP000253324">
    <property type="component" value="Unassembled WGS sequence"/>
</dbReference>
<accession>A0A368YTQ7</accession>
<dbReference type="GO" id="GO:0000160">
    <property type="term" value="P:phosphorelay signal transduction system"/>
    <property type="evidence" value="ECO:0007669"/>
    <property type="project" value="UniProtKB-KW"/>
</dbReference>
<dbReference type="PROSITE" id="PS50043">
    <property type="entry name" value="HTH_LUXR_2"/>
    <property type="match status" value="1"/>
</dbReference>
<protein>
    <submittedName>
        <fullName evidence="9">LuxR family two component transcriptional regulator</fullName>
    </submittedName>
</protein>
<dbReference type="InterPro" id="IPR036388">
    <property type="entry name" value="WH-like_DNA-bd_sf"/>
</dbReference>
<dbReference type="Gene3D" id="3.40.50.2300">
    <property type="match status" value="1"/>
</dbReference>
<dbReference type="PROSITE" id="PS50110">
    <property type="entry name" value="RESPONSE_REGULATORY"/>
    <property type="match status" value="1"/>
</dbReference>